<keyword evidence="5" id="KW-1185">Reference proteome</keyword>
<name>A0A493T1M6_ANAPP</name>
<feature type="region of interest" description="Disordered" evidence="2">
    <location>
        <begin position="1"/>
        <end position="37"/>
    </location>
</feature>
<feature type="domain" description="Photolyase/cryptochrome alpha/beta" evidence="3">
    <location>
        <begin position="77"/>
        <end position="129"/>
    </location>
</feature>
<sequence length="129" mass="14871">MPRGSGKRKISGGGEAAKRREKEEEEEEEEEEEAGGGLEAALRAARRAAAPSVREFRYNKKRVRLVSRGPELREDAKCILYWMSRDQRVQDNWAFLYAQRLALKQELPLRVCFCLVPKFLGATIRHYGF</sequence>
<dbReference type="Ensembl" id="ENSAPLT00000043919.1">
    <property type="protein sequence ID" value="ENSAPLP00000019603.1"/>
    <property type="gene ID" value="ENSAPLG00000020452.1"/>
</dbReference>
<keyword evidence="1" id="KW-0157">Chromophore</keyword>
<dbReference type="GO" id="GO:0000719">
    <property type="term" value="P:photoreactive repair"/>
    <property type="evidence" value="ECO:0007669"/>
    <property type="project" value="TreeGrafter"/>
</dbReference>
<accession>A0A493T1M6</accession>
<dbReference type="SUPFAM" id="SSF52425">
    <property type="entry name" value="Cryptochrome/photolyase, N-terminal domain"/>
    <property type="match status" value="1"/>
</dbReference>
<reference evidence="4" key="3">
    <citation type="submission" date="2025-09" db="UniProtKB">
        <authorList>
            <consortium name="Ensembl"/>
        </authorList>
    </citation>
    <scope>IDENTIFICATION</scope>
</reference>
<dbReference type="PANTHER" id="PTHR10211:SF0">
    <property type="entry name" value="DEOXYRIBODIPYRIMIDINE PHOTO-LYASE"/>
    <property type="match status" value="1"/>
</dbReference>
<proteinExistence type="predicted"/>
<dbReference type="PANTHER" id="PTHR10211">
    <property type="entry name" value="DEOXYRIBODIPYRIMIDINE PHOTOLYASE"/>
    <property type="match status" value="1"/>
</dbReference>
<dbReference type="PROSITE" id="PS51645">
    <property type="entry name" value="PHR_CRY_ALPHA_BETA"/>
    <property type="match status" value="1"/>
</dbReference>
<evidence type="ECO:0000313" key="5">
    <source>
        <dbReference type="Proteomes" id="UP000016666"/>
    </source>
</evidence>
<evidence type="ECO:0000313" key="4">
    <source>
        <dbReference type="Ensembl" id="ENSAPLP00000019603.1"/>
    </source>
</evidence>
<evidence type="ECO:0000256" key="1">
    <source>
        <dbReference type="ARBA" id="ARBA00022991"/>
    </source>
</evidence>
<dbReference type="Gene3D" id="3.40.50.620">
    <property type="entry name" value="HUPs"/>
    <property type="match status" value="1"/>
</dbReference>
<dbReference type="GO" id="GO:0003904">
    <property type="term" value="F:deoxyribodipyrimidine photo-lyase activity"/>
    <property type="evidence" value="ECO:0007669"/>
    <property type="project" value="TreeGrafter"/>
</dbReference>
<dbReference type="AlphaFoldDB" id="A0A493T1M6"/>
<dbReference type="GeneTree" id="ENSGT00390000010302"/>
<feature type="compositionally biased region" description="Basic residues" evidence="2">
    <location>
        <begin position="1"/>
        <end position="10"/>
    </location>
</feature>
<dbReference type="STRING" id="8840.ENSAPLP00000019603"/>
<organism evidence="4 5">
    <name type="scientific">Anas platyrhynchos platyrhynchos</name>
    <name type="common">Northern mallard</name>
    <dbReference type="NCBI Taxonomy" id="8840"/>
    <lineage>
        <taxon>Eukaryota</taxon>
        <taxon>Metazoa</taxon>
        <taxon>Chordata</taxon>
        <taxon>Craniata</taxon>
        <taxon>Vertebrata</taxon>
        <taxon>Euteleostomi</taxon>
        <taxon>Archelosauria</taxon>
        <taxon>Archosauria</taxon>
        <taxon>Dinosauria</taxon>
        <taxon>Saurischia</taxon>
        <taxon>Theropoda</taxon>
        <taxon>Coelurosauria</taxon>
        <taxon>Aves</taxon>
        <taxon>Neognathae</taxon>
        <taxon>Galloanserae</taxon>
        <taxon>Anseriformes</taxon>
        <taxon>Anatidae</taxon>
        <taxon>Anatinae</taxon>
        <taxon>Anas</taxon>
    </lineage>
</organism>
<dbReference type="InterPro" id="IPR006050">
    <property type="entry name" value="DNA_photolyase_N"/>
</dbReference>
<evidence type="ECO:0000259" key="3">
    <source>
        <dbReference type="PROSITE" id="PS51645"/>
    </source>
</evidence>
<dbReference type="OMA" id="DAKCILY"/>
<reference evidence="4" key="2">
    <citation type="submission" date="2025-08" db="UniProtKB">
        <authorList>
            <consortium name="Ensembl"/>
        </authorList>
    </citation>
    <scope>IDENTIFICATION</scope>
</reference>
<dbReference type="Pfam" id="PF00875">
    <property type="entry name" value="DNA_photolyase"/>
    <property type="match status" value="1"/>
</dbReference>
<evidence type="ECO:0000256" key="2">
    <source>
        <dbReference type="SAM" id="MobiDB-lite"/>
    </source>
</evidence>
<protein>
    <recommendedName>
        <fullName evidence="3">Photolyase/cryptochrome alpha/beta domain-containing protein</fullName>
    </recommendedName>
</protein>
<dbReference type="Proteomes" id="UP000016666">
    <property type="component" value="Unassembled WGS sequence"/>
</dbReference>
<reference evidence="5" key="1">
    <citation type="submission" date="2017-10" db="EMBL/GenBank/DDBJ databases">
        <title>A new Pekin duck reference genome.</title>
        <authorList>
            <person name="Hou Z.-C."/>
            <person name="Zhou Z.-K."/>
            <person name="Zhu F."/>
            <person name="Hou S.-S."/>
        </authorList>
    </citation>
    <scope>NUCLEOTIDE SEQUENCE [LARGE SCALE GENOMIC DNA]</scope>
</reference>
<dbReference type="InterPro" id="IPR036155">
    <property type="entry name" value="Crypto/Photolyase_N_sf"/>
</dbReference>
<feature type="compositionally biased region" description="Acidic residues" evidence="2">
    <location>
        <begin position="23"/>
        <end position="34"/>
    </location>
</feature>
<dbReference type="InterPro" id="IPR052219">
    <property type="entry name" value="Photolyase_Class-2"/>
</dbReference>
<dbReference type="InterPro" id="IPR014729">
    <property type="entry name" value="Rossmann-like_a/b/a_fold"/>
</dbReference>